<evidence type="ECO:0000256" key="1">
    <source>
        <dbReference type="ARBA" id="ARBA00022801"/>
    </source>
</evidence>
<feature type="domain" description="HD" evidence="2">
    <location>
        <begin position="180"/>
        <end position="299"/>
    </location>
</feature>
<reference evidence="4" key="1">
    <citation type="submission" date="2007-05" db="EMBL/GenBank/DDBJ databases">
        <title>Complete sequence of Thermotoga petrophila RKU-1.</title>
        <authorList>
            <consortium name="US DOE Joint Genome Institute"/>
            <person name="Copeland A."/>
            <person name="Lucas S."/>
            <person name="Lapidus A."/>
            <person name="Barry K."/>
            <person name="Glavina del Rio T."/>
            <person name="Dalin E."/>
            <person name="Tice H."/>
            <person name="Pitluck S."/>
            <person name="Sims D."/>
            <person name="Brettin T."/>
            <person name="Bruce D."/>
            <person name="Detter J.C."/>
            <person name="Han C."/>
            <person name="Tapia R."/>
            <person name="Schmutz J."/>
            <person name="Larimer F."/>
            <person name="Land M."/>
            <person name="Hauser L."/>
            <person name="Kyrpides N."/>
            <person name="Mikhailova N."/>
            <person name="Nelson K."/>
            <person name="Gogarten J.P."/>
            <person name="Noll K."/>
            <person name="Richardson P."/>
        </authorList>
    </citation>
    <scope>NUCLEOTIDE SEQUENCE [LARGE SCALE GENOMIC DNA]</scope>
    <source>
        <strain evidence="4">ATCC BAA-488 / DSM 13995 / JCM 10881 / RKU-1</strain>
    </source>
</reference>
<dbReference type="InterPro" id="IPR012340">
    <property type="entry name" value="NA-bd_OB-fold"/>
</dbReference>
<dbReference type="Pfam" id="PF01966">
    <property type="entry name" value="HD"/>
    <property type="match status" value="1"/>
</dbReference>
<reference evidence="3 4" key="2">
    <citation type="journal article" date="2009" name="Proc. Natl. Acad. Sci. U.S.A.">
        <title>On the chimeric nature, thermophilic origin, and phylogenetic placement of the Thermotogales.</title>
        <authorList>
            <person name="Zhaxybayeva O."/>
            <person name="Swithers K.S."/>
            <person name="Lapierre P."/>
            <person name="Fournier G.P."/>
            <person name="Bickhart D.M."/>
            <person name="DeBoy R.T."/>
            <person name="Nelson K.E."/>
            <person name="Nesbo C.L."/>
            <person name="Doolittle W.F."/>
            <person name="Gogarten J.P."/>
            <person name="Noll K.M."/>
        </authorList>
    </citation>
    <scope>NUCLEOTIDE SEQUENCE [LARGE SCALE GENOMIC DNA]</scope>
    <source>
        <strain evidence="4">ATCC BAA-488 / DSM 13995 / JCM 10881 / RKU-1</strain>
    </source>
</reference>
<name>A5IKG4_THEP1</name>
<evidence type="ECO:0000313" key="3">
    <source>
        <dbReference type="EMBL" id="ABQ46687.1"/>
    </source>
</evidence>
<dbReference type="InterPro" id="IPR004365">
    <property type="entry name" value="NA-bd_OB_tRNA"/>
</dbReference>
<dbReference type="GO" id="GO:0003676">
    <property type="term" value="F:nucleic acid binding"/>
    <property type="evidence" value="ECO:0007669"/>
    <property type="project" value="InterPro"/>
</dbReference>
<accession>A5IKG4</accession>
<dbReference type="InterPro" id="IPR050798">
    <property type="entry name" value="YhaM_exoribonuc/phosphodiest"/>
</dbReference>
<dbReference type="InterPro" id="IPR006674">
    <property type="entry name" value="HD_domain"/>
</dbReference>
<dbReference type="KEGG" id="tpt:Tpet_0667"/>
<dbReference type="Gene3D" id="2.40.50.140">
    <property type="entry name" value="Nucleic acid-binding proteins"/>
    <property type="match status" value="1"/>
</dbReference>
<dbReference type="Pfam" id="PF01336">
    <property type="entry name" value="tRNA_anti-codon"/>
    <property type="match status" value="1"/>
</dbReference>
<dbReference type="HOGENOM" id="CLU_056349_2_0_0"/>
<dbReference type="STRING" id="390874.Tpet_0667"/>
<evidence type="ECO:0000313" key="4">
    <source>
        <dbReference type="Proteomes" id="UP000006558"/>
    </source>
</evidence>
<protein>
    <submittedName>
        <fullName evidence="3">Metal dependent phosphohydrolase</fullName>
    </submittedName>
</protein>
<gene>
    <name evidence="3" type="ordered locus">Tpet_0667</name>
</gene>
<dbReference type="GO" id="GO:0031125">
    <property type="term" value="P:rRNA 3'-end processing"/>
    <property type="evidence" value="ECO:0007669"/>
    <property type="project" value="TreeGrafter"/>
</dbReference>
<proteinExistence type="predicted"/>
<dbReference type="InterPro" id="IPR003607">
    <property type="entry name" value="HD/PDEase_dom"/>
</dbReference>
<dbReference type="SUPFAM" id="SSF50249">
    <property type="entry name" value="Nucleic acid-binding proteins"/>
    <property type="match status" value="1"/>
</dbReference>
<dbReference type="PROSITE" id="PS51831">
    <property type="entry name" value="HD"/>
    <property type="match status" value="1"/>
</dbReference>
<dbReference type="eggNOG" id="COG3481">
    <property type="taxonomic scope" value="Bacteria"/>
</dbReference>
<evidence type="ECO:0000259" key="2">
    <source>
        <dbReference type="PROSITE" id="PS51831"/>
    </source>
</evidence>
<dbReference type="PANTHER" id="PTHR37294">
    <property type="entry name" value="3'-5' EXORIBONUCLEASE YHAM"/>
    <property type="match status" value="1"/>
</dbReference>
<dbReference type="CDD" id="cd00077">
    <property type="entry name" value="HDc"/>
    <property type="match status" value="1"/>
</dbReference>
<dbReference type="InterPro" id="IPR006675">
    <property type="entry name" value="HDIG_dom"/>
</dbReference>
<dbReference type="CDD" id="cd04492">
    <property type="entry name" value="YhaM_OBF_like"/>
    <property type="match status" value="1"/>
</dbReference>
<keyword evidence="1 3" id="KW-0378">Hydrolase</keyword>
<dbReference type="PANTHER" id="PTHR37294:SF1">
    <property type="entry name" value="3'-5' EXORIBONUCLEASE YHAM"/>
    <property type="match status" value="1"/>
</dbReference>
<sequence length="336" mass="38770">MKLGDLMPRDLLKQELFVQDLKSRINDSVEIILKVRSKKLQETKDSKKFLIMTLEDRTGTVRAVDWYNAELNDQRLKEGTVVRVKGRVVFFENRIQINVDNDYGAIKILKNDEYDYTKFVAQSKKDLEVLKKKLFVLLDQVKDQHYKKLLKAFFEDKEFSEKFFRSPAGMRVHHAYIGGLLEHSVTVAEICREISKYYSLDRDLLITGALLHDVGKVEEYKITESGIEVTTEGELKGHIAIGAAMISEMGKKLSIPEHKILELEHIILSHHGELEWGSPVVPKTIEALIVHHVENLDSKIARFIEVIESSETDQGWTEYDKNLGRRIFLRGEVTDE</sequence>
<organism evidence="3 4">
    <name type="scientific">Thermotoga petrophila (strain ATCC BAA-488 / DSM 13995 / JCM 10881 / RKU-1)</name>
    <dbReference type="NCBI Taxonomy" id="390874"/>
    <lineage>
        <taxon>Bacteria</taxon>
        <taxon>Thermotogati</taxon>
        <taxon>Thermotogota</taxon>
        <taxon>Thermotogae</taxon>
        <taxon>Thermotogales</taxon>
        <taxon>Thermotogaceae</taxon>
        <taxon>Thermotoga</taxon>
    </lineage>
</organism>
<dbReference type="Gene3D" id="1.10.3210.10">
    <property type="entry name" value="Hypothetical protein af1432"/>
    <property type="match status" value="1"/>
</dbReference>
<dbReference type="NCBIfam" id="TIGR00277">
    <property type="entry name" value="HDIG"/>
    <property type="match status" value="1"/>
</dbReference>
<dbReference type="AlphaFoldDB" id="A5IKG4"/>
<dbReference type="SMART" id="SM00471">
    <property type="entry name" value="HDc"/>
    <property type="match status" value="1"/>
</dbReference>
<dbReference type="GO" id="GO:0016787">
    <property type="term" value="F:hydrolase activity"/>
    <property type="evidence" value="ECO:0007669"/>
    <property type="project" value="UniProtKB-KW"/>
</dbReference>
<dbReference type="SUPFAM" id="SSF109604">
    <property type="entry name" value="HD-domain/PDEase-like"/>
    <property type="match status" value="1"/>
</dbReference>
<dbReference type="Proteomes" id="UP000006558">
    <property type="component" value="Chromosome"/>
</dbReference>
<dbReference type="RefSeq" id="WP_011943277.1">
    <property type="nucleotide sequence ID" value="NC_009486.1"/>
</dbReference>
<dbReference type="EMBL" id="CP000702">
    <property type="protein sequence ID" value="ABQ46687.1"/>
    <property type="molecule type" value="Genomic_DNA"/>
</dbReference>